<gene>
    <name evidence="3" type="ORF">DW191_05200</name>
    <name evidence="2" type="ORF">DW986_06290</name>
    <name evidence="1" type="ORF">DXB61_17145</name>
</gene>
<evidence type="ECO:0000313" key="6">
    <source>
        <dbReference type="Proteomes" id="UP000285173"/>
    </source>
</evidence>
<evidence type="ECO:0000313" key="3">
    <source>
        <dbReference type="EMBL" id="RHH80487.1"/>
    </source>
</evidence>
<dbReference type="EMBL" id="QRKC01000001">
    <property type="protein sequence ID" value="RHH80487.1"/>
    <property type="molecule type" value="Genomic_DNA"/>
</dbReference>
<dbReference type="Proteomes" id="UP000283732">
    <property type="component" value="Unassembled WGS sequence"/>
</dbReference>
<sequence>MKKTYILFLTVIIFLAACQKEENSRSDSFGEGSGAFRLEQPSVQSEKEIPVIVTKGSFGLEPSAFSIRIDQQGTDGTYTKHTSFVSYSAMIDSGMPLILPVGDYQVVASSYDQAAVDGRVSEIPYFEGKQDFVIEEKTVTSVPAFTCTFESVGVEIRLSDQFKAKLEAEPLNYSYSVTVYDGEASWTFDPDKHTKPAYFLNDCKDLVLKVTVKLDNLTYPERTYYVCNSNTDKVSIGEYYIITLDAGEAETKGLRLTTKCIGE</sequence>
<dbReference type="Pfam" id="PF14900">
    <property type="entry name" value="DUF4493"/>
    <property type="match status" value="1"/>
</dbReference>
<dbReference type="EMBL" id="QSUP01000034">
    <property type="protein sequence ID" value="RGN46390.1"/>
    <property type="molecule type" value="Genomic_DNA"/>
</dbReference>
<evidence type="ECO:0000313" key="1">
    <source>
        <dbReference type="EMBL" id="RGN46390.1"/>
    </source>
</evidence>
<name>A0A3R6CW50_9BACT</name>
<evidence type="ECO:0000313" key="4">
    <source>
        <dbReference type="Proteomes" id="UP000261088"/>
    </source>
</evidence>
<dbReference type="Proteomes" id="UP000285173">
    <property type="component" value="Unassembled WGS sequence"/>
</dbReference>
<evidence type="ECO:0000313" key="2">
    <source>
        <dbReference type="EMBL" id="RGZ49390.1"/>
    </source>
</evidence>
<evidence type="ECO:0000313" key="5">
    <source>
        <dbReference type="Proteomes" id="UP000283732"/>
    </source>
</evidence>
<accession>A0A3R6CW50</accession>
<dbReference type="PROSITE" id="PS51257">
    <property type="entry name" value="PROKAR_LIPOPROTEIN"/>
    <property type="match status" value="1"/>
</dbReference>
<dbReference type="Proteomes" id="UP000261088">
    <property type="component" value="Unassembled WGS sequence"/>
</dbReference>
<reference evidence="4 5" key="1">
    <citation type="submission" date="2018-08" db="EMBL/GenBank/DDBJ databases">
        <title>A genome reference for cultivated species of the human gut microbiota.</title>
        <authorList>
            <person name="Zou Y."/>
            <person name="Xue W."/>
            <person name="Luo G."/>
        </authorList>
    </citation>
    <scope>NUCLEOTIDE SEQUENCE [LARGE SCALE GENOMIC DNA]</scope>
    <source>
        <strain evidence="3 5">AM16-50</strain>
        <strain evidence="2 6">AM50-15</strain>
        <strain evidence="1 4">OM05-11AA</strain>
    </source>
</reference>
<organism evidence="2 6">
    <name type="scientific">Parabacteroides merdae</name>
    <dbReference type="NCBI Taxonomy" id="46503"/>
    <lineage>
        <taxon>Bacteria</taxon>
        <taxon>Pseudomonadati</taxon>
        <taxon>Bacteroidota</taxon>
        <taxon>Bacteroidia</taxon>
        <taxon>Bacteroidales</taxon>
        <taxon>Tannerellaceae</taxon>
        <taxon>Parabacteroides</taxon>
    </lineage>
</organism>
<dbReference type="InterPro" id="IPR027840">
    <property type="entry name" value="DUF4493"/>
</dbReference>
<dbReference type="AlphaFoldDB" id="A0A3R6CW50"/>
<proteinExistence type="predicted"/>
<dbReference type="EMBL" id="QSEF01000007">
    <property type="protein sequence ID" value="RGZ49390.1"/>
    <property type="molecule type" value="Genomic_DNA"/>
</dbReference>
<comment type="caution">
    <text evidence="2">The sequence shown here is derived from an EMBL/GenBank/DDBJ whole genome shotgun (WGS) entry which is preliminary data.</text>
</comment>
<protein>
    <submittedName>
        <fullName evidence="2">DUF4493 domain-containing protein</fullName>
    </submittedName>
</protein>
<dbReference type="RefSeq" id="WP_122122695.1">
    <property type="nucleotide sequence ID" value="NZ_JBCHGO010000011.1"/>
</dbReference>